<evidence type="ECO:0000256" key="16">
    <source>
        <dbReference type="ARBA" id="ARBA00023285"/>
    </source>
</evidence>
<evidence type="ECO:0000256" key="4">
    <source>
        <dbReference type="ARBA" id="ARBA00005178"/>
    </source>
</evidence>
<dbReference type="SUPFAM" id="SSF82282">
    <property type="entry name" value="Homocysteine S-methyltransferase"/>
    <property type="match status" value="1"/>
</dbReference>
<evidence type="ECO:0000256" key="8">
    <source>
        <dbReference type="ARBA" id="ARBA00022603"/>
    </source>
</evidence>
<keyword evidence="11 19" id="KW-0808">Transferase</keyword>
<dbReference type="GO" id="GO:0032259">
    <property type="term" value="P:methylation"/>
    <property type="evidence" value="ECO:0007669"/>
    <property type="project" value="UniProtKB-KW"/>
</dbReference>
<keyword evidence="9" id="KW-0028">Amino-acid biosynthesis</keyword>
<feature type="binding site" evidence="19">
    <location>
        <position position="314"/>
    </location>
    <ligand>
        <name>Zn(2+)</name>
        <dbReference type="ChEBI" id="CHEBI:29105"/>
    </ligand>
</feature>
<evidence type="ECO:0000256" key="1">
    <source>
        <dbReference type="ARBA" id="ARBA00001700"/>
    </source>
</evidence>
<evidence type="ECO:0000256" key="7">
    <source>
        <dbReference type="ARBA" id="ARBA00013998"/>
    </source>
</evidence>
<keyword evidence="10" id="KW-0846">Cobalamin</keyword>
<dbReference type="InterPro" id="IPR003726">
    <property type="entry name" value="HCY_dom"/>
</dbReference>
<feature type="domain" description="Hcy-binding" evidence="20">
    <location>
        <begin position="9"/>
        <end position="328"/>
    </location>
</feature>
<dbReference type="GO" id="GO:0046653">
    <property type="term" value="P:tetrahydrofolate metabolic process"/>
    <property type="evidence" value="ECO:0007669"/>
    <property type="project" value="TreeGrafter"/>
</dbReference>
<dbReference type="Gene3D" id="3.20.20.330">
    <property type="entry name" value="Homocysteine-binding-like domain"/>
    <property type="match status" value="1"/>
</dbReference>
<dbReference type="PROSITE" id="PS50970">
    <property type="entry name" value="HCY"/>
    <property type="match status" value="1"/>
</dbReference>
<evidence type="ECO:0000256" key="15">
    <source>
        <dbReference type="ARBA" id="ARBA00023167"/>
    </source>
</evidence>
<dbReference type="GO" id="GO:0008705">
    <property type="term" value="F:methionine synthase activity"/>
    <property type="evidence" value="ECO:0007669"/>
    <property type="project" value="UniProtKB-EC"/>
</dbReference>
<proteinExistence type="inferred from homology"/>
<dbReference type="EMBL" id="JACRJB010000041">
    <property type="protein sequence ID" value="MBI5130635.1"/>
    <property type="molecule type" value="Genomic_DNA"/>
</dbReference>
<sequence>MTKPISPKRTELLTLAAERILVLDGAMGTMIQQLQLDEAAFRGERFKDFHRDLRGNNDLLILTQPQAIEDIHAQYLRAGADIVATNTFSSTSIAQADYDLSEIAYEMSRDGARLARNAATRVEAEDGKPRFVAGAIGPTNRTASISPDVANPGYRAVTFDDLRIAYGEQINGLLDGGADLLLLETIFDTLNAKAALYAIAEITEAHGIDVPVMISGTITDKSGRLLSGQLPEAFWNSVRHAGPITIGFNCALGAKDLRAHIADIGRVADTLVCAYPNAGLPNEFGQYDESPEYMASLVGEFAEAGLVNIVGGCCGTTPAHIRAIAAAVAGQKPRAIPEVKPYLRLSGLEPFTLTPEIP</sequence>
<evidence type="ECO:0000256" key="5">
    <source>
        <dbReference type="ARBA" id="ARBA00010398"/>
    </source>
</evidence>
<dbReference type="GO" id="GO:0005829">
    <property type="term" value="C:cytosol"/>
    <property type="evidence" value="ECO:0007669"/>
    <property type="project" value="TreeGrafter"/>
</dbReference>
<evidence type="ECO:0000256" key="17">
    <source>
        <dbReference type="ARBA" id="ARBA00025552"/>
    </source>
</evidence>
<evidence type="ECO:0000256" key="2">
    <source>
        <dbReference type="ARBA" id="ARBA00001947"/>
    </source>
</evidence>
<keyword evidence="13 19" id="KW-0479">Metal-binding</keyword>
<evidence type="ECO:0000313" key="22">
    <source>
        <dbReference type="Proteomes" id="UP000782519"/>
    </source>
</evidence>
<evidence type="ECO:0000256" key="6">
    <source>
        <dbReference type="ARBA" id="ARBA00012032"/>
    </source>
</evidence>
<gene>
    <name evidence="21" type="ORF">HZA66_14435</name>
</gene>
<comment type="caution">
    <text evidence="21">The sequence shown here is derived from an EMBL/GenBank/DDBJ whole genome shotgun (WGS) entry which is preliminary data.</text>
</comment>
<comment type="cofactor">
    <cofactor evidence="3">
        <name>methylcob(III)alamin</name>
        <dbReference type="ChEBI" id="CHEBI:28115"/>
    </cofactor>
</comment>
<dbReference type="FunFam" id="3.20.20.330:FF:000001">
    <property type="entry name" value="Methionine synthase"/>
    <property type="match status" value="1"/>
</dbReference>
<feature type="binding site" evidence="19">
    <location>
        <position position="313"/>
    </location>
    <ligand>
        <name>Zn(2+)</name>
        <dbReference type="ChEBI" id="CHEBI:29105"/>
    </ligand>
</feature>
<dbReference type="PANTHER" id="PTHR45833:SF1">
    <property type="entry name" value="METHIONINE SYNTHASE"/>
    <property type="match status" value="1"/>
</dbReference>
<dbReference type="GO" id="GO:0046872">
    <property type="term" value="F:metal ion binding"/>
    <property type="evidence" value="ECO:0007669"/>
    <property type="project" value="UniProtKB-KW"/>
</dbReference>
<dbReference type="Pfam" id="PF02574">
    <property type="entry name" value="S-methyl_trans"/>
    <property type="match status" value="1"/>
</dbReference>
<reference evidence="21" key="1">
    <citation type="submission" date="2020-07" db="EMBL/GenBank/DDBJ databases">
        <title>Huge and variable diversity of episymbiotic CPR bacteria and DPANN archaea in groundwater ecosystems.</title>
        <authorList>
            <person name="He C.Y."/>
            <person name="Keren R."/>
            <person name="Whittaker M."/>
            <person name="Farag I.F."/>
            <person name="Doudna J."/>
            <person name="Cate J.H.D."/>
            <person name="Banfield J.F."/>
        </authorList>
    </citation>
    <scope>NUCLEOTIDE SEQUENCE</scope>
    <source>
        <strain evidence="21">NC_groundwater_1818_Pr3_B-0.1um_66_35</strain>
    </source>
</reference>
<evidence type="ECO:0000256" key="9">
    <source>
        <dbReference type="ARBA" id="ARBA00022605"/>
    </source>
</evidence>
<keyword evidence="12" id="KW-0949">S-adenosyl-L-methionine</keyword>
<dbReference type="EC" id="2.1.1.13" evidence="6"/>
<evidence type="ECO:0000256" key="3">
    <source>
        <dbReference type="ARBA" id="ARBA00001956"/>
    </source>
</evidence>
<evidence type="ECO:0000256" key="12">
    <source>
        <dbReference type="ARBA" id="ARBA00022691"/>
    </source>
</evidence>
<dbReference type="PANTHER" id="PTHR45833">
    <property type="entry name" value="METHIONINE SYNTHASE"/>
    <property type="match status" value="1"/>
</dbReference>
<feature type="binding site" evidence="19">
    <location>
        <position position="250"/>
    </location>
    <ligand>
        <name>Zn(2+)</name>
        <dbReference type="ChEBI" id="CHEBI:29105"/>
    </ligand>
</feature>
<evidence type="ECO:0000256" key="14">
    <source>
        <dbReference type="ARBA" id="ARBA00022833"/>
    </source>
</evidence>
<comment type="cofactor">
    <cofactor evidence="2 19">
        <name>Zn(2+)</name>
        <dbReference type="ChEBI" id="CHEBI:29105"/>
    </cofactor>
</comment>
<comment type="similarity">
    <text evidence="5">Belongs to the vitamin-B12 dependent methionine synthase family.</text>
</comment>
<evidence type="ECO:0000256" key="11">
    <source>
        <dbReference type="ARBA" id="ARBA00022679"/>
    </source>
</evidence>
<dbReference type="GO" id="GO:0050667">
    <property type="term" value="P:homocysteine metabolic process"/>
    <property type="evidence" value="ECO:0007669"/>
    <property type="project" value="TreeGrafter"/>
</dbReference>
<evidence type="ECO:0000256" key="19">
    <source>
        <dbReference type="PROSITE-ProRule" id="PRU00333"/>
    </source>
</evidence>
<evidence type="ECO:0000256" key="18">
    <source>
        <dbReference type="ARBA" id="ARBA00031040"/>
    </source>
</evidence>
<dbReference type="InterPro" id="IPR036589">
    <property type="entry name" value="HCY_dom_sf"/>
</dbReference>
<comment type="function">
    <text evidence="17">Catalyzes the transfer of a methyl group from methyl-cobalamin to homocysteine, yielding enzyme-bound cob(I)alamin and methionine. Subsequently, remethylates the cofactor using methyltetrahydrofolate.</text>
</comment>
<accession>A0A933RYS1</accession>
<keyword evidence="16" id="KW-0170">Cobalt</keyword>
<feature type="non-terminal residue" evidence="21">
    <location>
        <position position="358"/>
    </location>
</feature>
<evidence type="ECO:0000259" key="20">
    <source>
        <dbReference type="PROSITE" id="PS50970"/>
    </source>
</evidence>
<comment type="pathway">
    <text evidence="4">Amino-acid biosynthesis; L-methionine biosynthesis via de novo pathway; L-methionine from L-homocysteine (MetH route): step 1/1.</text>
</comment>
<dbReference type="GO" id="GO:0031419">
    <property type="term" value="F:cobalamin binding"/>
    <property type="evidence" value="ECO:0007669"/>
    <property type="project" value="UniProtKB-KW"/>
</dbReference>
<evidence type="ECO:0000313" key="21">
    <source>
        <dbReference type="EMBL" id="MBI5130635.1"/>
    </source>
</evidence>
<name>A0A933RYS1_RHOPL</name>
<keyword evidence="15" id="KW-0486">Methionine biosynthesis</keyword>
<keyword evidence="14 19" id="KW-0862">Zinc</keyword>
<dbReference type="AlphaFoldDB" id="A0A933RYS1"/>
<dbReference type="InterPro" id="IPR050554">
    <property type="entry name" value="Met_Synthase/Corrinoid"/>
</dbReference>
<dbReference type="Proteomes" id="UP000782519">
    <property type="component" value="Unassembled WGS sequence"/>
</dbReference>
<evidence type="ECO:0000256" key="13">
    <source>
        <dbReference type="ARBA" id="ARBA00022723"/>
    </source>
</evidence>
<protein>
    <recommendedName>
        <fullName evidence="7">Methionine synthase</fullName>
        <ecNumber evidence="6">2.1.1.13</ecNumber>
    </recommendedName>
    <alternativeName>
        <fullName evidence="18">5-methyltetrahydrofolate--homocysteine methyltransferase</fullName>
    </alternativeName>
</protein>
<evidence type="ECO:0000256" key="10">
    <source>
        <dbReference type="ARBA" id="ARBA00022628"/>
    </source>
</evidence>
<organism evidence="21 22">
    <name type="scientific">Rhodopseudomonas palustris</name>
    <dbReference type="NCBI Taxonomy" id="1076"/>
    <lineage>
        <taxon>Bacteria</taxon>
        <taxon>Pseudomonadati</taxon>
        <taxon>Pseudomonadota</taxon>
        <taxon>Alphaproteobacteria</taxon>
        <taxon>Hyphomicrobiales</taxon>
        <taxon>Nitrobacteraceae</taxon>
        <taxon>Rhodopseudomonas</taxon>
    </lineage>
</organism>
<comment type="catalytic activity">
    <reaction evidence="1">
        <text>(6S)-5-methyl-5,6,7,8-tetrahydrofolate + L-homocysteine = (6S)-5,6,7,8-tetrahydrofolate + L-methionine</text>
        <dbReference type="Rhea" id="RHEA:11172"/>
        <dbReference type="ChEBI" id="CHEBI:18608"/>
        <dbReference type="ChEBI" id="CHEBI:57453"/>
        <dbReference type="ChEBI" id="CHEBI:57844"/>
        <dbReference type="ChEBI" id="CHEBI:58199"/>
        <dbReference type="EC" id="2.1.1.13"/>
    </reaction>
</comment>
<keyword evidence="8 19" id="KW-0489">Methyltransferase</keyword>